<accession>A0A6A4TIT4</accession>
<evidence type="ECO:0000313" key="1">
    <source>
        <dbReference type="EMBL" id="KAF0046667.1"/>
    </source>
</evidence>
<gene>
    <name evidence="1" type="ORF">F2P81_000300</name>
</gene>
<reference evidence="1 2" key="1">
    <citation type="submission" date="2019-06" db="EMBL/GenBank/DDBJ databases">
        <title>Draft genomes of female and male turbot (Scophthalmus maximus).</title>
        <authorList>
            <person name="Xu H."/>
            <person name="Xu X.-W."/>
            <person name="Shao C."/>
            <person name="Chen S."/>
        </authorList>
    </citation>
    <scope>NUCLEOTIDE SEQUENCE [LARGE SCALE GENOMIC DNA]</scope>
    <source>
        <strain evidence="1">Ysfricsl-2016a</strain>
        <tissue evidence="1">Blood</tissue>
    </source>
</reference>
<organism evidence="1 2">
    <name type="scientific">Scophthalmus maximus</name>
    <name type="common">Turbot</name>
    <name type="synonym">Psetta maxima</name>
    <dbReference type="NCBI Taxonomy" id="52904"/>
    <lineage>
        <taxon>Eukaryota</taxon>
        <taxon>Metazoa</taxon>
        <taxon>Chordata</taxon>
        <taxon>Craniata</taxon>
        <taxon>Vertebrata</taxon>
        <taxon>Euteleostomi</taxon>
        <taxon>Actinopterygii</taxon>
        <taxon>Neopterygii</taxon>
        <taxon>Teleostei</taxon>
        <taxon>Neoteleostei</taxon>
        <taxon>Acanthomorphata</taxon>
        <taxon>Carangaria</taxon>
        <taxon>Pleuronectiformes</taxon>
        <taxon>Pleuronectoidei</taxon>
        <taxon>Scophthalmidae</taxon>
        <taxon>Scophthalmus</taxon>
    </lineage>
</organism>
<protein>
    <submittedName>
        <fullName evidence="1">Uncharacterized protein</fullName>
    </submittedName>
</protein>
<evidence type="ECO:0000313" key="2">
    <source>
        <dbReference type="Proteomes" id="UP000438429"/>
    </source>
</evidence>
<name>A0A6A4TIT4_SCOMX</name>
<dbReference type="EMBL" id="VEVO01000001">
    <property type="protein sequence ID" value="KAF0046667.1"/>
    <property type="molecule type" value="Genomic_DNA"/>
</dbReference>
<dbReference type="Proteomes" id="UP000438429">
    <property type="component" value="Unassembled WGS sequence"/>
</dbReference>
<proteinExistence type="predicted"/>
<sequence length="145" mass="15645">MLDSFFFSLRAINVPGSDASGRVHFHSRPDALEPRPRWEVERVHSFAVRRTEGDGGEEKEKKGSSIWIIRHRDAHQSGSLPLSCCSLPTTRPPFLSLCTGGFVPASACLRLRGSSAVSSPLPVSCGPECVGTVGSSRGDVQPQNE</sequence>
<dbReference type="AlphaFoldDB" id="A0A6A4TIT4"/>
<comment type="caution">
    <text evidence="1">The sequence shown here is derived from an EMBL/GenBank/DDBJ whole genome shotgun (WGS) entry which is preliminary data.</text>
</comment>